<reference evidence="4" key="1">
    <citation type="journal article" date="2019" name="Int. J. Syst. Evol. Microbiol.">
        <title>The Global Catalogue of Microorganisms (GCM) 10K type strain sequencing project: providing services to taxonomists for standard genome sequencing and annotation.</title>
        <authorList>
            <consortium name="The Broad Institute Genomics Platform"/>
            <consortium name="The Broad Institute Genome Sequencing Center for Infectious Disease"/>
            <person name="Wu L."/>
            <person name="Ma J."/>
        </authorList>
    </citation>
    <scope>NUCLEOTIDE SEQUENCE [LARGE SCALE GENOMIC DNA]</scope>
    <source>
        <strain evidence="4">KCTC 52344</strain>
    </source>
</reference>
<dbReference type="RefSeq" id="WP_340237729.1">
    <property type="nucleotide sequence ID" value="NZ_JBBEWC010000008.1"/>
</dbReference>
<keyword evidence="1" id="KW-0479">Metal-binding</keyword>
<evidence type="ECO:0000313" key="4">
    <source>
        <dbReference type="Proteomes" id="UP001597510"/>
    </source>
</evidence>
<dbReference type="Gene3D" id="3.10.180.10">
    <property type="entry name" value="2,3-Dihydroxybiphenyl 1,2-Dioxygenase, domain 1"/>
    <property type="match status" value="2"/>
</dbReference>
<dbReference type="Proteomes" id="UP001597510">
    <property type="component" value="Unassembled WGS sequence"/>
</dbReference>
<evidence type="ECO:0000313" key="3">
    <source>
        <dbReference type="EMBL" id="MFD2522684.1"/>
    </source>
</evidence>
<comment type="caution">
    <text evidence="3">The sequence shown here is derived from an EMBL/GenBank/DDBJ whole genome shotgun (WGS) entry which is preliminary data.</text>
</comment>
<dbReference type="PANTHER" id="PTHR43048:SF6">
    <property type="entry name" value="BLR8189 PROTEIN"/>
    <property type="match status" value="1"/>
</dbReference>
<dbReference type="Pfam" id="PF13669">
    <property type="entry name" value="Glyoxalase_4"/>
    <property type="match status" value="1"/>
</dbReference>
<sequence>MSEFISGIQQVGIGVRDAAKAFNWYNKTLGLNVPLFDDVAEAKLMTPHTNGIVRQRRAILALNMAGGGGAEIWQSNRPEPLAPDFTPELGDYGIFAAKIKSLDVKQFAAKNNLKVETSPENKTTSWLLDPYGNQLQIVPDTSWFKPKDTLTGGIVGVIIGVSDIDKALKLYKDTLGINEVAYDKTGEFDDFAALGKGKVRFRRVLLRRSMNNNGAFSRLIGNIEIELVQNLEPDAKPRTIFANRSWGDLGYIHVCFDTINMNNLKQLCQKNGFPFTVDSSDTFDMGEAGGRFTYLEDPDGTLIEFVETHRVPILKKIGWYLNLKKRKTQKPLPDWMIATMGWGKVKAEE</sequence>
<evidence type="ECO:0000256" key="1">
    <source>
        <dbReference type="ARBA" id="ARBA00022723"/>
    </source>
</evidence>
<feature type="domain" description="VOC" evidence="2">
    <location>
        <begin position="153"/>
        <end position="308"/>
    </location>
</feature>
<organism evidence="3 4">
    <name type="scientific">Emticicia soli</name>
    <dbReference type="NCBI Taxonomy" id="2027878"/>
    <lineage>
        <taxon>Bacteria</taxon>
        <taxon>Pseudomonadati</taxon>
        <taxon>Bacteroidota</taxon>
        <taxon>Cytophagia</taxon>
        <taxon>Cytophagales</taxon>
        <taxon>Leadbetterellaceae</taxon>
        <taxon>Emticicia</taxon>
    </lineage>
</organism>
<name>A0ABW5JAW2_9BACT</name>
<dbReference type="PANTHER" id="PTHR43048">
    <property type="entry name" value="METHYLMALONYL-COA EPIMERASE"/>
    <property type="match status" value="1"/>
</dbReference>
<evidence type="ECO:0000259" key="2">
    <source>
        <dbReference type="PROSITE" id="PS51819"/>
    </source>
</evidence>
<accession>A0ABW5JAW2</accession>
<dbReference type="InterPro" id="IPR037523">
    <property type="entry name" value="VOC_core"/>
</dbReference>
<dbReference type="SUPFAM" id="SSF54593">
    <property type="entry name" value="Glyoxalase/Bleomycin resistance protein/Dihydroxybiphenyl dioxygenase"/>
    <property type="match status" value="2"/>
</dbReference>
<dbReference type="PROSITE" id="PS51819">
    <property type="entry name" value="VOC"/>
    <property type="match status" value="1"/>
</dbReference>
<dbReference type="InterPro" id="IPR051785">
    <property type="entry name" value="MMCE/EMCE_epimerase"/>
</dbReference>
<gene>
    <name evidence="3" type="ORF">ACFSR2_17430</name>
</gene>
<proteinExistence type="predicted"/>
<dbReference type="EMBL" id="JBHULC010000021">
    <property type="protein sequence ID" value="MFD2522684.1"/>
    <property type="molecule type" value="Genomic_DNA"/>
</dbReference>
<keyword evidence="4" id="KW-1185">Reference proteome</keyword>
<protein>
    <submittedName>
        <fullName evidence="3">VOC family protein</fullName>
    </submittedName>
</protein>
<dbReference type="InterPro" id="IPR029068">
    <property type="entry name" value="Glyas_Bleomycin-R_OHBP_Dase"/>
</dbReference>